<accession>A0A1X9WJQ2</accession>
<geneLocation type="plasmid" evidence="1">
    <name>pJIE3685-1</name>
</geneLocation>
<organism evidence="1">
    <name type="scientific">Escherichia coli</name>
    <dbReference type="NCBI Taxonomy" id="562"/>
    <lineage>
        <taxon>Bacteria</taxon>
        <taxon>Pseudomonadati</taxon>
        <taxon>Pseudomonadota</taxon>
        <taxon>Gammaproteobacteria</taxon>
        <taxon>Enterobacterales</taxon>
        <taxon>Enterobacteriaceae</taxon>
        <taxon>Escherichia</taxon>
    </lineage>
</organism>
<keyword evidence="1" id="KW-0614">Plasmid</keyword>
<evidence type="ECO:0000313" key="1">
    <source>
        <dbReference type="EMBL" id="ARS03862.1"/>
    </source>
</evidence>
<proteinExistence type="predicted"/>
<dbReference type="EMBL" id="KY795978">
    <property type="protein sequence ID" value="ARS03862.1"/>
    <property type="molecule type" value="Genomic_DNA"/>
</dbReference>
<protein>
    <submittedName>
        <fullName evidence="1">Uncharacterized protein</fullName>
    </submittedName>
</protein>
<dbReference type="AlphaFoldDB" id="A0A1X9WJQ2"/>
<name>A0A1X9WJQ2_ECOLX</name>
<sequence length="65" mass="7355">MPFKLHISRGIVAIMSVEDPQSSHLGNMESIICCSLSLSLLSLVIERRKNHVDMGIIYKMIMMHV</sequence>
<reference evidence="1" key="1">
    <citation type="journal article" date="2017" name="Emerg. Infect. Dis.">
        <title>Locally Acquired mcr-1 in Escherichia coli, Australia, 2011 and 2013.</title>
        <authorList>
            <person name="Ellem J.A."/>
            <person name="Ginn A.N."/>
            <person name="Chen S.C."/>
            <person name="Ferguson J."/>
            <person name="Partridge S.R."/>
            <person name="Iredell J.R."/>
        </authorList>
    </citation>
    <scope>NUCLEOTIDE SEQUENCE</scope>
    <source>
        <strain evidence="1">JIE3685</strain>
        <plasmid evidence="1">pJIE3685-1</plasmid>
    </source>
</reference>